<dbReference type="EMBL" id="CAJVCH010290790">
    <property type="protein sequence ID" value="CAG7785172.1"/>
    <property type="molecule type" value="Genomic_DNA"/>
</dbReference>
<comment type="caution">
    <text evidence="1">The sequence shown here is derived from an EMBL/GenBank/DDBJ whole genome shotgun (WGS) entry which is preliminary data.</text>
</comment>
<feature type="non-terminal residue" evidence="1">
    <location>
        <position position="1"/>
    </location>
</feature>
<protein>
    <submittedName>
        <fullName evidence="1">Uncharacterized protein</fullName>
    </submittedName>
</protein>
<accession>A0A8J2P8W1</accession>
<evidence type="ECO:0000313" key="2">
    <source>
        <dbReference type="Proteomes" id="UP000708208"/>
    </source>
</evidence>
<name>A0A8J2P8W1_9HEXA</name>
<keyword evidence="2" id="KW-1185">Reference proteome</keyword>
<organism evidence="1 2">
    <name type="scientific">Allacma fusca</name>
    <dbReference type="NCBI Taxonomy" id="39272"/>
    <lineage>
        <taxon>Eukaryota</taxon>
        <taxon>Metazoa</taxon>
        <taxon>Ecdysozoa</taxon>
        <taxon>Arthropoda</taxon>
        <taxon>Hexapoda</taxon>
        <taxon>Collembola</taxon>
        <taxon>Symphypleona</taxon>
        <taxon>Sminthuridae</taxon>
        <taxon>Allacma</taxon>
    </lineage>
</organism>
<dbReference type="Proteomes" id="UP000708208">
    <property type="component" value="Unassembled WGS sequence"/>
</dbReference>
<sequence length="271" mass="30820">GGGCSKDGNYYAGNRYLPPQEPSIGLLFDQRGTLAGFQAIYDVENLALGSNHTYCNTLKRYKNYYDYLKQPMINIETFGDRPKFVLTAYFYPPTKICSSIRDPNLVHERGFGKNIYFQNGPTPEELVTAPRTRSEAAAKNWDNNQCLPLNGYHNFKDSAHWDEKNCSENVPNWLFYDENRRLSGFGFSLPGCDPSPRFQHPPGFIVQYVSGSSCARRIADTVKFSNINVYLVPVKDTLDDCLIDVFGMRFRIERICNLAGPLASFCQLIFH</sequence>
<gene>
    <name evidence="1" type="ORF">AFUS01_LOCUS23814</name>
</gene>
<proteinExistence type="predicted"/>
<reference evidence="1" key="1">
    <citation type="submission" date="2021-06" db="EMBL/GenBank/DDBJ databases">
        <authorList>
            <person name="Hodson N. C."/>
            <person name="Mongue J. A."/>
            <person name="Jaron S. K."/>
        </authorList>
    </citation>
    <scope>NUCLEOTIDE SEQUENCE</scope>
</reference>
<dbReference type="AlphaFoldDB" id="A0A8J2P8W1"/>
<dbReference type="OrthoDB" id="6042561at2759"/>
<evidence type="ECO:0000313" key="1">
    <source>
        <dbReference type="EMBL" id="CAG7785172.1"/>
    </source>
</evidence>